<protein>
    <submittedName>
        <fullName evidence="2">Uncharacterized protein</fullName>
    </submittedName>
</protein>
<proteinExistence type="predicted"/>
<evidence type="ECO:0000256" key="1">
    <source>
        <dbReference type="SAM" id="Phobius"/>
    </source>
</evidence>
<feature type="transmembrane region" description="Helical" evidence="1">
    <location>
        <begin position="12"/>
        <end position="35"/>
    </location>
</feature>
<keyword evidence="1" id="KW-0812">Transmembrane</keyword>
<name>A0A368W3L4_9BACL</name>
<comment type="caution">
    <text evidence="2">The sequence shown here is derived from an EMBL/GenBank/DDBJ whole genome shotgun (WGS) entry which is preliminary data.</text>
</comment>
<evidence type="ECO:0000313" key="3">
    <source>
        <dbReference type="Proteomes" id="UP000252415"/>
    </source>
</evidence>
<dbReference type="AlphaFoldDB" id="A0A368W3L4"/>
<sequence length="69" mass="7484">MNIKIGTADSLRVGSFLIIFTLMFSIFLFISPLMAGPVENKILADPLTPSLINSLIAEPKKNREPLGAP</sequence>
<accession>A0A368W3L4</accession>
<gene>
    <name evidence="2" type="ORF">DFP97_10481</name>
</gene>
<keyword evidence="1" id="KW-1133">Transmembrane helix</keyword>
<evidence type="ECO:0000313" key="2">
    <source>
        <dbReference type="EMBL" id="RCW49423.1"/>
    </source>
</evidence>
<dbReference type="Proteomes" id="UP000252415">
    <property type="component" value="Unassembled WGS sequence"/>
</dbReference>
<dbReference type="EMBL" id="QPJD01000004">
    <property type="protein sequence ID" value="RCW49423.1"/>
    <property type="molecule type" value="Genomic_DNA"/>
</dbReference>
<reference evidence="2 3" key="1">
    <citation type="submission" date="2018-07" db="EMBL/GenBank/DDBJ databases">
        <title>Genomic Encyclopedia of Type Strains, Phase III (KMG-III): the genomes of soil and plant-associated and newly described type strains.</title>
        <authorList>
            <person name="Whitman W."/>
        </authorList>
    </citation>
    <scope>NUCLEOTIDE SEQUENCE [LARGE SCALE GENOMIC DNA]</scope>
    <source>
        <strain evidence="2 3">CECT 7506</strain>
    </source>
</reference>
<keyword evidence="1" id="KW-0472">Membrane</keyword>
<keyword evidence="3" id="KW-1185">Reference proteome</keyword>
<organism evidence="2 3">
    <name type="scientific">Paenibacillus prosopidis</name>
    <dbReference type="NCBI Taxonomy" id="630520"/>
    <lineage>
        <taxon>Bacteria</taxon>
        <taxon>Bacillati</taxon>
        <taxon>Bacillota</taxon>
        <taxon>Bacilli</taxon>
        <taxon>Bacillales</taxon>
        <taxon>Paenibacillaceae</taxon>
        <taxon>Paenibacillus</taxon>
    </lineage>
</organism>